<name>A0A5C8F4L3_9SPIR</name>
<organism evidence="1 2">
    <name type="scientific">Brachyspira aalborgi</name>
    <dbReference type="NCBI Taxonomy" id="29522"/>
    <lineage>
        <taxon>Bacteria</taxon>
        <taxon>Pseudomonadati</taxon>
        <taxon>Spirochaetota</taxon>
        <taxon>Spirochaetia</taxon>
        <taxon>Brachyspirales</taxon>
        <taxon>Brachyspiraceae</taxon>
        <taxon>Brachyspira</taxon>
    </lineage>
</organism>
<proteinExistence type="predicted"/>
<dbReference type="Pfam" id="PF06074">
    <property type="entry name" value="Portal_Mu"/>
    <property type="match status" value="1"/>
</dbReference>
<accession>A0A5C8F4L3</accession>
<dbReference type="InterPro" id="IPR009279">
    <property type="entry name" value="Portal_Mu"/>
</dbReference>
<dbReference type="AlphaFoldDB" id="A0A5C8F4L3"/>
<dbReference type="EMBL" id="SAYG01000006">
    <property type="protein sequence ID" value="TXJ45245.1"/>
    <property type="molecule type" value="Genomic_DNA"/>
</dbReference>
<reference evidence="1 2" key="1">
    <citation type="journal article" date="1992" name="Lakartidningen">
        <title>[Penicillin V and not amoxicillin is the first choice preparation in acute otitis].</title>
        <authorList>
            <person name="Kamme C."/>
            <person name="Lundgren K."/>
            <person name="Prellner K."/>
        </authorList>
    </citation>
    <scope>NUCLEOTIDE SEQUENCE [LARGE SCALE GENOMIC DNA]</scope>
    <source>
        <strain evidence="1 2">PC3714II</strain>
    </source>
</reference>
<dbReference type="Proteomes" id="UP000324574">
    <property type="component" value="Unassembled WGS sequence"/>
</dbReference>
<gene>
    <name evidence="1" type="ORF">EPJ70_02335</name>
</gene>
<dbReference type="RefSeq" id="WP_147525906.1">
    <property type="nucleotide sequence ID" value="NZ_SAYG01000006.1"/>
</dbReference>
<sequence length="471" mass="53266">MAVIDKIKKFFSVANKNKILENEIAYSVPNSNRSVWGDFSLLQNLSPTVLASILNDIKCGYIPKEYLEIASDIELKDTHYRSVLNTRKLAVTSLDIKVIATSDDEKNLEIAKAVERDIVKNETAGIYSLIFDMLDAIAKGFSVNEIIWESKNNVWRPREYKFRYAGFFRYDNLGEKLKLIDPYTSELYDLPENKFIIHQPKNHSGAQILSGLAIPCLFYFMLKYYDITSWAAFIDRFGYPLRLGKYSPKATEDDINTLRRAVASIGSDFGAVIPESAILEIIESKTTQSTSDTYEKLAQFVNKEISKLVLGQTMTSEEGASYSQAQVHNEVRGDIAKSDIRQIMETLNSQLIVPYCKFNFGELETYPKLELFKPDIDNIELIINAVANLSDKGLKVKASEIRAKLELSEPAEDDEVVGGRVIYDNNANYLNMWRHSRADAADASDLNNKFDSSRLTHGDCPHVASGDEEYK</sequence>
<protein>
    <submittedName>
        <fullName evidence="1">DUF935 family protein</fullName>
    </submittedName>
</protein>
<evidence type="ECO:0000313" key="1">
    <source>
        <dbReference type="EMBL" id="TXJ45245.1"/>
    </source>
</evidence>
<evidence type="ECO:0000313" key="2">
    <source>
        <dbReference type="Proteomes" id="UP000324574"/>
    </source>
</evidence>
<comment type="caution">
    <text evidence="1">The sequence shown here is derived from an EMBL/GenBank/DDBJ whole genome shotgun (WGS) entry which is preliminary data.</text>
</comment>